<sequence>MGKTATIAVPEEGRGADSLPRVLALDAARAIAVLGMFAVHMGPSTELSDQASWLSVFEGRASALFAVLAGVSVALLSGGDRPTRDRTRLGALRIAVRAVLVVLVGLALAQLESSIGVLIILVYYGLFFLCALPLLRLRGRTLALIAVVWAVAGPVVSFLIRSPMETTYLGNPTFDMFTSLTGVRALAESLLLTGIYPVMTWMPFIIAGMALGRIGIRSVRPAAVIGLGAVLAVLGHGGSWVAQQVLGGRDRLVEVMLPEAAELGLSDSYLDLVLDGSSFGTVGTNSWWWLTIDTPHSGTPFDIFAVTGSALLVIGVLLLVTPRAHMALRPLISAGSCALSLYILHLVALWVLAPLPDYSAIIDYASLEELPPPPSGIHEPGWSMLGLVAIGGVVLATLWRSVFRRGPAEWLLHGVSLGIAKRVVPVAERRRRRELAQ</sequence>
<keyword evidence="1" id="KW-0472">Membrane</keyword>
<dbReference type="KEGG" id="nhu:H0264_03555"/>
<dbReference type="RefSeq" id="WP_181582631.1">
    <property type="nucleotide sequence ID" value="NZ_CP059399.1"/>
</dbReference>
<feature type="transmembrane region" description="Helical" evidence="1">
    <location>
        <begin position="115"/>
        <end position="135"/>
    </location>
</feature>
<evidence type="ECO:0000313" key="3">
    <source>
        <dbReference type="EMBL" id="QLY31438.1"/>
    </source>
</evidence>
<dbReference type="Proteomes" id="UP000515512">
    <property type="component" value="Chromosome"/>
</dbReference>
<feature type="transmembrane region" description="Helical" evidence="1">
    <location>
        <begin position="303"/>
        <end position="320"/>
    </location>
</feature>
<gene>
    <name evidence="3" type="ORF">H0264_03555</name>
</gene>
<dbReference type="InterPro" id="IPR052529">
    <property type="entry name" value="Bact_Transport_Assoc"/>
</dbReference>
<feature type="transmembrane region" description="Helical" evidence="1">
    <location>
        <begin position="381"/>
        <end position="399"/>
    </location>
</feature>
<feature type="transmembrane region" description="Helical" evidence="1">
    <location>
        <begin position="22"/>
        <end position="41"/>
    </location>
</feature>
<dbReference type="AlphaFoldDB" id="A0A7D6ZE18"/>
<dbReference type="PANTHER" id="PTHR30590:SF3">
    <property type="entry name" value="HYPOTHETICAL MEMBRANE SPANNING PROTEIN"/>
    <property type="match status" value="1"/>
</dbReference>
<evidence type="ECO:0000256" key="1">
    <source>
        <dbReference type="SAM" id="Phobius"/>
    </source>
</evidence>
<protein>
    <submittedName>
        <fullName evidence="3">DUF1624 domain-containing protein</fullName>
    </submittedName>
</protein>
<dbReference type="InterPro" id="IPR012429">
    <property type="entry name" value="HGSNAT_cat"/>
</dbReference>
<dbReference type="PANTHER" id="PTHR30590">
    <property type="entry name" value="INNER MEMBRANE PROTEIN"/>
    <property type="match status" value="1"/>
</dbReference>
<feature type="transmembrane region" description="Helical" evidence="1">
    <location>
        <begin position="223"/>
        <end position="242"/>
    </location>
</feature>
<proteinExistence type="predicted"/>
<evidence type="ECO:0000313" key="4">
    <source>
        <dbReference type="Proteomes" id="UP000515512"/>
    </source>
</evidence>
<feature type="transmembrane region" description="Helical" evidence="1">
    <location>
        <begin position="90"/>
        <end position="109"/>
    </location>
</feature>
<organism evidence="3 4">
    <name type="scientific">Nocardia huaxiensis</name>
    <dbReference type="NCBI Taxonomy" id="2755382"/>
    <lineage>
        <taxon>Bacteria</taxon>
        <taxon>Bacillati</taxon>
        <taxon>Actinomycetota</taxon>
        <taxon>Actinomycetes</taxon>
        <taxon>Mycobacteriales</taxon>
        <taxon>Nocardiaceae</taxon>
        <taxon>Nocardia</taxon>
    </lineage>
</organism>
<keyword evidence="1" id="KW-1133">Transmembrane helix</keyword>
<feature type="transmembrane region" description="Helical" evidence="1">
    <location>
        <begin position="332"/>
        <end position="353"/>
    </location>
</feature>
<name>A0A7D6ZE18_9NOCA</name>
<keyword evidence="1" id="KW-0812">Transmembrane</keyword>
<reference evidence="3 4" key="1">
    <citation type="submission" date="2020-07" db="EMBL/GenBank/DDBJ databases">
        <authorList>
            <person name="Zhuang K."/>
            <person name="Ran Y."/>
        </authorList>
    </citation>
    <scope>NUCLEOTIDE SEQUENCE [LARGE SCALE GENOMIC DNA]</scope>
    <source>
        <strain evidence="3 4">WCH-YHL-001</strain>
    </source>
</reference>
<evidence type="ECO:0000259" key="2">
    <source>
        <dbReference type="Pfam" id="PF07786"/>
    </source>
</evidence>
<feature type="transmembrane region" description="Helical" evidence="1">
    <location>
        <begin position="142"/>
        <end position="160"/>
    </location>
</feature>
<dbReference type="EMBL" id="CP059399">
    <property type="protein sequence ID" value="QLY31438.1"/>
    <property type="molecule type" value="Genomic_DNA"/>
</dbReference>
<dbReference type="Pfam" id="PF07786">
    <property type="entry name" value="HGSNAT_cat"/>
    <property type="match status" value="1"/>
</dbReference>
<keyword evidence="4" id="KW-1185">Reference proteome</keyword>
<accession>A0A7D6ZE18</accession>
<feature type="transmembrane region" description="Helical" evidence="1">
    <location>
        <begin position="61"/>
        <end position="78"/>
    </location>
</feature>
<feature type="domain" description="Heparan-alpha-glucosaminide N-acetyltransferase catalytic" evidence="2">
    <location>
        <begin position="21"/>
        <end position="218"/>
    </location>
</feature>
<feature type="transmembrane region" description="Helical" evidence="1">
    <location>
        <begin position="190"/>
        <end position="211"/>
    </location>
</feature>